<evidence type="ECO:0000313" key="3">
    <source>
        <dbReference type="Proteomes" id="UP000825935"/>
    </source>
</evidence>
<feature type="compositionally biased region" description="Basic and acidic residues" evidence="1">
    <location>
        <begin position="263"/>
        <end position="274"/>
    </location>
</feature>
<evidence type="ECO:0000313" key="2">
    <source>
        <dbReference type="EMBL" id="KAH7279707.1"/>
    </source>
</evidence>
<dbReference type="EMBL" id="CM035442">
    <property type="protein sequence ID" value="KAH7279707.1"/>
    <property type="molecule type" value="Genomic_DNA"/>
</dbReference>
<reference evidence="2" key="1">
    <citation type="submission" date="2021-08" db="EMBL/GenBank/DDBJ databases">
        <title>WGS assembly of Ceratopteris richardii.</title>
        <authorList>
            <person name="Marchant D.B."/>
            <person name="Chen G."/>
            <person name="Jenkins J."/>
            <person name="Shu S."/>
            <person name="Leebens-Mack J."/>
            <person name="Grimwood J."/>
            <person name="Schmutz J."/>
            <person name="Soltis P."/>
            <person name="Soltis D."/>
            <person name="Chen Z.-H."/>
        </authorList>
    </citation>
    <scope>NUCLEOTIDE SEQUENCE</scope>
    <source>
        <strain evidence="2">Whitten #5841</strain>
        <tissue evidence="2">Leaf</tissue>
    </source>
</reference>
<feature type="region of interest" description="Disordered" evidence="1">
    <location>
        <begin position="216"/>
        <end position="274"/>
    </location>
</feature>
<protein>
    <submittedName>
        <fullName evidence="2">Uncharacterized protein</fullName>
    </submittedName>
</protein>
<feature type="compositionally biased region" description="Low complexity" evidence="1">
    <location>
        <begin position="170"/>
        <end position="179"/>
    </location>
</feature>
<comment type="caution">
    <text evidence="2">The sequence shown here is derived from an EMBL/GenBank/DDBJ whole genome shotgun (WGS) entry which is preliminary data.</text>
</comment>
<organism evidence="2 3">
    <name type="scientific">Ceratopteris richardii</name>
    <name type="common">Triangle waterfern</name>
    <dbReference type="NCBI Taxonomy" id="49495"/>
    <lineage>
        <taxon>Eukaryota</taxon>
        <taxon>Viridiplantae</taxon>
        <taxon>Streptophyta</taxon>
        <taxon>Embryophyta</taxon>
        <taxon>Tracheophyta</taxon>
        <taxon>Polypodiopsida</taxon>
        <taxon>Polypodiidae</taxon>
        <taxon>Polypodiales</taxon>
        <taxon>Pteridineae</taxon>
        <taxon>Pteridaceae</taxon>
        <taxon>Parkerioideae</taxon>
        <taxon>Ceratopteris</taxon>
    </lineage>
</organism>
<sequence length="288" mass="31769">MKPVRSPSAQNLEDTGARKGTTYWNYSLNIINTGSNRRQSIRSGPQGIPSLLDQGEQIERPRAFPSPGLTSKFFSQNLKVHGYPTVHILRPRAVLSSPENDLLQVHEPERSVTPRSTLAAPETPMTVPPTALVSPVDEVDLSFLSEAPKAALFPRDELLNMRDIETSISDVASTSSTSSNWEHNNEVMGSRRPSIELVPPALPTPRRIKNRQINVTSSPRIRSDGQGADEENASPVTPVIRSAKKCNGISSDRRSLKQTSALRTKDNPGKIQRPWHEPCAKLFIQSSK</sequence>
<name>A0A8T2Q6M1_CERRI</name>
<accession>A0A8T2Q6M1</accession>
<evidence type="ECO:0000256" key="1">
    <source>
        <dbReference type="SAM" id="MobiDB-lite"/>
    </source>
</evidence>
<dbReference type="OrthoDB" id="1933551at2759"/>
<keyword evidence="3" id="KW-1185">Reference proteome</keyword>
<feature type="region of interest" description="Disordered" evidence="1">
    <location>
        <begin position="108"/>
        <end position="128"/>
    </location>
</feature>
<dbReference type="Proteomes" id="UP000825935">
    <property type="component" value="Chromosome 37"/>
</dbReference>
<proteinExistence type="predicted"/>
<gene>
    <name evidence="2" type="ORF">KP509_37G032600</name>
</gene>
<dbReference type="AlphaFoldDB" id="A0A8T2Q6M1"/>
<feature type="region of interest" description="Disordered" evidence="1">
    <location>
        <begin position="170"/>
        <end position="190"/>
    </location>
</feature>